<keyword evidence="2 5" id="KW-0812">Transmembrane</keyword>
<dbReference type="EMBL" id="JBHSDJ010000096">
    <property type="protein sequence ID" value="MFC4247767.1"/>
    <property type="molecule type" value="Genomic_DNA"/>
</dbReference>
<proteinExistence type="inferred from homology"/>
<accession>A0ABD5P0H5</accession>
<evidence type="ECO:0000313" key="8">
    <source>
        <dbReference type="EMBL" id="MFC4247767.1"/>
    </source>
</evidence>
<feature type="region of interest" description="Disordered" evidence="6">
    <location>
        <begin position="318"/>
        <end position="344"/>
    </location>
</feature>
<evidence type="ECO:0000256" key="5">
    <source>
        <dbReference type="RuleBase" id="RU363032"/>
    </source>
</evidence>
<feature type="domain" description="ABC transmembrane type-1" evidence="7">
    <location>
        <begin position="112"/>
        <end position="301"/>
    </location>
</feature>
<evidence type="ECO:0000256" key="6">
    <source>
        <dbReference type="SAM" id="MobiDB-lite"/>
    </source>
</evidence>
<keyword evidence="3 5" id="KW-1133">Transmembrane helix</keyword>
<gene>
    <name evidence="8" type="ORF">ACFOZ7_12485</name>
</gene>
<evidence type="ECO:0000313" key="9">
    <source>
        <dbReference type="Proteomes" id="UP001595821"/>
    </source>
</evidence>
<dbReference type="AlphaFoldDB" id="A0ABD5P0H5"/>
<comment type="similarity">
    <text evidence="5">Belongs to the binding-protein-dependent transport system permease family.</text>
</comment>
<sequence length="344" mass="37581">MKTDNSSATADAFSATAEYEQTTFEVYQEQVDAWVIAPLRILWNDYRGRFGIVVVTLYVLMGTVGVTLVPEPAPNMAPRLIQPFTAPEHILGTDGMGQDLLSLMVHSTPDMLKMILAGAVFGTFLSTTIGLYTGYVGGTTDKLVMTFVDTLNSIPGVPLLIVLAAVLVPKNPFLVGIILNIQGFTGGVRTLRSQVIPLAEEEHIEVARALGKSKSELLVKELLPHLLPYIFIGFLGGATRIVFSSVALYFLGILPFSTQNWGVVLHFAYEQGSIYSSQYIHWLLVPMVTIVGLTLGLTMLAQAFDQVFNPRVRARHKARNAGRSTEGEQETAEVATTQSEMGMR</sequence>
<dbReference type="InterPro" id="IPR035906">
    <property type="entry name" value="MetI-like_sf"/>
</dbReference>
<dbReference type="InterPro" id="IPR023076">
    <property type="entry name" value="HMG_CoA_Rdtase_CS"/>
</dbReference>
<evidence type="ECO:0000256" key="2">
    <source>
        <dbReference type="ARBA" id="ARBA00022692"/>
    </source>
</evidence>
<reference evidence="8 9" key="1">
    <citation type="journal article" date="2014" name="Int. J. Syst. Evol. Microbiol.">
        <title>Complete genome sequence of Corynebacterium casei LMG S-19264T (=DSM 44701T), isolated from a smear-ripened cheese.</title>
        <authorList>
            <consortium name="US DOE Joint Genome Institute (JGI-PGF)"/>
            <person name="Walter F."/>
            <person name="Albersmeier A."/>
            <person name="Kalinowski J."/>
            <person name="Ruckert C."/>
        </authorList>
    </citation>
    <scope>NUCLEOTIDE SEQUENCE [LARGE SCALE GENOMIC DNA]</scope>
    <source>
        <strain evidence="8 9">IBRC-M 10912</strain>
    </source>
</reference>
<dbReference type="RefSeq" id="WP_246975705.1">
    <property type="nucleotide sequence ID" value="NZ_CP095398.1"/>
</dbReference>
<dbReference type="GeneID" id="71856524"/>
<keyword evidence="4 5" id="KW-0472">Membrane</keyword>
<comment type="subcellular location">
    <subcellularLocation>
        <location evidence="5">Cell membrane</location>
        <topology evidence="5">Multi-pass membrane protein</topology>
    </subcellularLocation>
    <subcellularLocation>
        <location evidence="1">Membrane</location>
        <topology evidence="1">Multi-pass membrane protein</topology>
    </subcellularLocation>
</comment>
<feature type="compositionally biased region" description="Polar residues" evidence="6">
    <location>
        <begin position="334"/>
        <end position="344"/>
    </location>
</feature>
<feature type="transmembrane region" description="Helical" evidence="5">
    <location>
        <begin position="50"/>
        <end position="69"/>
    </location>
</feature>
<evidence type="ECO:0000256" key="3">
    <source>
        <dbReference type="ARBA" id="ARBA00022989"/>
    </source>
</evidence>
<keyword evidence="5" id="KW-0813">Transport</keyword>
<dbReference type="Proteomes" id="UP001595821">
    <property type="component" value="Unassembled WGS sequence"/>
</dbReference>
<evidence type="ECO:0000256" key="4">
    <source>
        <dbReference type="ARBA" id="ARBA00023136"/>
    </source>
</evidence>
<feature type="transmembrane region" description="Helical" evidence="5">
    <location>
        <begin position="226"/>
        <end position="251"/>
    </location>
</feature>
<dbReference type="PANTHER" id="PTHR42729:SF1">
    <property type="entry name" value="OLIGO_DIPEPTIDE TRANSPORT, PERMEASE PROTEIN (DPPC-2)"/>
    <property type="match status" value="1"/>
</dbReference>
<feature type="transmembrane region" description="Helical" evidence="5">
    <location>
        <begin position="279"/>
        <end position="301"/>
    </location>
</feature>
<evidence type="ECO:0000256" key="1">
    <source>
        <dbReference type="ARBA" id="ARBA00004141"/>
    </source>
</evidence>
<organism evidence="8 9">
    <name type="scientific">Natribaculum luteum</name>
    <dbReference type="NCBI Taxonomy" id="1586232"/>
    <lineage>
        <taxon>Archaea</taxon>
        <taxon>Methanobacteriati</taxon>
        <taxon>Methanobacteriota</taxon>
        <taxon>Stenosarchaea group</taxon>
        <taxon>Halobacteria</taxon>
        <taxon>Halobacteriales</taxon>
        <taxon>Natrialbaceae</taxon>
        <taxon>Natribaculum</taxon>
    </lineage>
</organism>
<dbReference type="SUPFAM" id="SSF161098">
    <property type="entry name" value="MetI-like"/>
    <property type="match status" value="1"/>
</dbReference>
<dbReference type="PANTHER" id="PTHR42729">
    <property type="entry name" value="OLIGO/DIPEPTIDE TRANSPORT, PERMEASE PROTEIN (DPPC-2)"/>
    <property type="match status" value="1"/>
</dbReference>
<feature type="transmembrane region" description="Helical" evidence="5">
    <location>
        <begin position="157"/>
        <end position="179"/>
    </location>
</feature>
<dbReference type="CDD" id="cd06261">
    <property type="entry name" value="TM_PBP2"/>
    <property type="match status" value="1"/>
</dbReference>
<dbReference type="PROSITE" id="PS00318">
    <property type="entry name" value="HMG_COA_REDUCTASE_2"/>
    <property type="match status" value="1"/>
</dbReference>
<feature type="transmembrane region" description="Helical" evidence="5">
    <location>
        <begin position="114"/>
        <end position="137"/>
    </location>
</feature>
<dbReference type="InterPro" id="IPR000515">
    <property type="entry name" value="MetI-like"/>
</dbReference>
<evidence type="ECO:0000259" key="7">
    <source>
        <dbReference type="PROSITE" id="PS50928"/>
    </source>
</evidence>
<comment type="caution">
    <text evidence="8">The sequence shown here is derived from an EMBL/GenBank/DDBJ whole genome shotgun (WGS) entry which is preliminary data.</text>
</comment>
<dbReference type="GO" id="GO:0005886">
    <property type="term" value="C:plasma membrane"/>
    <property type="evidence" value="ECO:0007669"/>
    <property type="project" value="UniProtKB-SubCell"/>
</dbReference>
<dbReference type="Gene3D" id="1.10.3720.10">
    <property type="entry name" value="MetI-like"/>
    <property type="match status" value="1"/>
</dbReference>
<name>A0ABD5P0H5_9EURY</name>
<protein>
    <submittedName>
        <fullName evidence="8">ABC transporter permease</fullName>
    </submittedName>
</protein>
<dbReference type="PROSITE" id="PS50928">
    <property type="entry name" value="ABC_TM1"/>
    <property type="match status" value="1"/>
</dbReference>
<dbReference type="Pfam" id="PF00528">
    <property type="entry name" value="BPD_transp_1"/>
    <property type="match status" value="1"/>
</dbReference>